<dbReference type="Pfam" id="PF08626">
    <property type="entry name" value="TRAPPC9-Trs120"/>
    <property type="match status" value="1"/>
</dbReference>
<dbReference type="PANTHER" id="PTHR21512:SF5">
    <property type="entry name" value="TRAFFICKING PROTEIN PARTICLE COMPLEX SUBUNIT 9"/>
    <property type="match status" value="1"/>
</dbReference>
<evidence type="ECO:0000259" key="8">
    <source>
        <dbReference type="Pfam" id="PF26283"/>
    </source>
</evidence>
<feature type="compositionally biased region" description="Polar residues" evidence="3">
    <location>
        <begin position="1177"/>
        <end position="1197"/>
    </location>
</feature>
<accession>A0A8E2F0E4</accession>
<dbReference type="InterPro" id="IPR058568">
    <property type="entry name" value="Ig_TRAPPC9_Trs120_4th"/>
</dbReference>
<dbReference type="PANTHER" id="PTHR21512">
    <property type="entry name" value="TRAFFICKING PROTEIN PARTICLE COMPLEX SUBUNIT 9"/>
    <property type="match status" value="1"/>
</dbReference>
<feature type="domain" description="Trs120/TRAPPC9 N-terminal" evidence="4">
    <location>
        <begin position="5"/>
        <end position="426"/>
    </location>
</feature>
<protein>
    <submittedName>
        <fullName evidence="9">Trs120-domain-containing protein</fullName>
    </submittedName>
</protein>
<comment type="subcellular location">
    <subcellularLocation>
        <location evidence="1">Golgi apparatus</location>
    </subcellularLocation>
</comment>
<keyword evidence="10" id="KW-1185">Reference proteome</keyword>
<dbReference type="Pfam" id="PF26283">
    <property type="entry name" value="Ig_TRAPPC9-Trs120_4th"/>
    <property type="match status" value="1"/>
</dbReference>
<feature type="domain" description="Trs120/TRAPPC9 first Ig-like" evidence="6">
    <location>
        <begin position="811"/>
        <end position="1004"/>
    </location>
</feature>
<dbReference type="Pfam" id="PF26251">
    <property type="entry name" value="TPR_TRAPPC9-Trs120"/>
    <property type="match status" value="1"/>
</dbReference>
<proteinExistence type="predicted"/>
<dbReference type="Pfam" id="PF26282">
    <property type="entry name" value="Ig_TRAPPC9-Trs120_3rd"/>
    <property type="match status" value="1"/>
</dbReference>
<feature type="region of interest" description="Disordered" evidence="3">
    <location>
        <begin position="1177"/>
        <end position="1201"/>
    </location>
</feature>
<feature type="compositionally biased region" description="Low complexity" evidence="3">
    <location>
        <begin position="342"/>
        <end position="351"/>
    </location>
</feature>
<dbReference type="InterPro" id="IPR058564">
    <property type="entry name" value="TPR_TRAPPC9_Trs120"/>
</dbReference>
<dbReference type="OrthoDB" id="27962at2759"/>
<evidence type="ECO:0000259" key="4">
    <source>
        <dbReference type="Pfam" id="PF08626"/>
    </source>
</evidence>
<evidence type="ECO:0000259" key="7">
    <source>
        <dbReference type="Pfam" id="PF26282"/>
    </source>
</evidence>
<feature type="compositionally biased region" description="Polar residues" evidence="3">
    <location>
        <begin position="311"/>
        <end position="328"/>
    </location>
</feature>
<feature type="compositionally biased region" description="Polar residues" evidence="3">
    <location>
        <begin position="225"/>
        <end position="303"/>
    </location>
</feature>
<dbReference type="GO" id="GO:0005802">
    <property type="term" value="C:trans-Golgi network"/>
    <property type="evidence" value="ECO:0007669"/>
    <property type="project" value="TreeGrafter"/>
</dbReference>
<dbReference type="Pfam" id="PF26254">
    <property type="entry name" value="Ig_TRAPPC9-Trs120_1st"/>
    <property type="match status" value="1"/>
</dbReference>
<feature type="compositionally biased region" description="Basic and acidic residues" evidence="3">
    <location>
        <begin position="119"/>
        <end position="133"/>
    </location>
</feature>
<feature type="domain" description="Trs120/TRAPPC9 TPR region" evidence="5">
    <location>
        <begin position="466"/>
        <end position="797"/>
    </location>
</feature>
<feature type="region of interest" description="Disordered" evidence="3">
    <location>
        <begin position="110"/>
        <end position="133"/>
    </location>
</feature>
<evidence type="ECO:0000256" key="2">
    <source>
        <dbReference type="ARBA" id="ARBA00023034"/>
    </source>
</evidence>
<evidence type="ECO:0000259" key="5">
    <source>
        <dbReference type="Pfam" id="PF26251"/>
    </source>
</evidence>
<evidence type="ECO:0000256" key="1">
    <source>
        <dbReference type="ARBA" id="ARBA00004555"/>
    </source>
</evidence>
<organism evidence="9 10">
    <name type="scientific">Glonium stellatum</name>
    <dbReference type="NCBI Taxonomy" id="574774"/>
    <lineage>
        <taxon>Eukaryota</taxon>
        <taxon>Fungi</taxon>
        <taxon>Dikarya</taxon>
        <taxon>Ascomycota</taxon>
        <taxon>Pezizomycotina</taxon>
        <taxon>Dothideomycetes</taxon>
        <taxon>Pleosporomycetidae</taxon>
        <taxon>Gloniales</taxon>
        <taxon>Gloniaceae</taxon>
        <taxon>Glonium</taxon>
    </lineage>
</organism>
<feature type="region of interest" description="Disordered" evidence="3">
    <location>
        <begin position="213"/>
        <end position="354"/>
    </location>
</feature>
<evidence type="ECO:0000313" key="9">
    <source>
        <dbReference type="EMBL" id="OCL07841.1"/>
    </source>
</evidence>
<feature type="domain" description="Trs120/TRAPPC9 third Ig-like" evidence="7">
    <location>
        <begin position="1156"/>
        <end position="1362"/>
    </location>
</feature>
<dbReference type="InterPro" id="IPR058563">
    <property type="entry name" value="Trs120_TRAPPC9_N"/>
</dbReference>
<dbReference type="Pfam" id="PF26280">
    <property type="entry name" value="Ig_TRAPPC9-Trs120_2nd"/>
    <property type="match status" value="1"/>
</dbReference>
<keyword evidence="2" id="KW-0333">Golgi apparatus</keyword>
<reference evidence="9 10" key="1">
    <citation type="journal article" date="2016" name="Nat. Commun.">
        <title>Ectomycorrhizal ecology is imprinted in the genome of the dominant symbiotic fungus Cenococcum geophilum.</title>
        <authorList>
            <consortium name="DOE Joint Genome Institute"/>
            <person name="Peter M."/>
            <person name="Kohler A."/>
            <person name="Ohm R.A."/>
            <person name="Kuo A."/>
            <person name="Krutzmann J."/>
            <person name="Morin E."/>
            <person name="Arend M."/>
            <person name="Barry K.W."/>
            <person name="Binder M."/>
            <person name="Choi C."/>
            <person name="Clum A."/>
            <person name="Copeland A."/>
            <person name="Grisel N."/>
            <person name="Haridas S."/>
            <person name="Kipfer T."/>
            <person name="LaButti K."/>
            <person name="Lindquist E."/>
            <person name="Lipzen A."/>
            <person name="Maire R."/>
            <person name="Meier B."/>
            <person name="Mihaltcheva S."/>
            <person name="Molinier V."/>
            <person name="Murat C."/>
            <person name="Poggeler S."/>
            <person name="Quandt C.A."/>
            <person name="Sperisen C."/>
            <person name="Tritt A."/>
            <person name="Tisserant E."/>
            <person name="Crous P.W."/>
            <person name="Henrissat B."/>
            <person name="Nehls U."/>
            <person name="Egli S."/>
            <person name="Spatafora J.W."/>
            <person name="Grigoriev I.V."/>
            <person name="Martin F.M."/>
        </authorList>
    </citation>
    <scope>NUCLEOTIDE SEQUENCE [LARGE SCALE GENOMIC DNA]</scope>
    <source>
        <strain evidence="9 10">CBS 207.34</strain>
    </source>
</reference>
<dbReference type="InterPro" id="IPR013935">
    <property type="entry name" value="Trs120_TRAPPC9"/>
</dbReference>
<dbReference type="InterPro" id="IPR058567">
    <property type="entry name" value="Ig_TRAPPC9_Trs120_3rd"/>
</dbReference>
<dbReference type="Proteomes" id="UP000250140">
    <property type="component" value="Unassembled WGS sequence"/>
</dbReference>
<dbReference type="InterPro" id="IPR058565">
    <property type="entry name" value="Ig_TRAPPC9_Trs120_1st"/>
</dbReference>
<name>A0A8E2F0E4_9PEZI</name>
<evidence type="ECO:0000256" key="3">
    <source>
        <dbReference type="SAM" id="MobiDB-lite"/>
    </source>
</evidence>
<feature type="domain" description="Trs120/TRAPPC9 fourth Ig-like" evidence="8">
    <location>
        <begin position="1367"/>
        <end position="1525"/>
    </location>
</feature>
<evidence type="ECO:0000259" key="6">
    <source>
        <dbReference type="Pfam" id="PF26254"/>
    </source>
</evidence>
<dbReference type="EMBL" id="KV749776">
    <property type="protein sequence ID" value="OCL07841.1"/>
    <property type="molecule type" value="Genomic_DNA"/>
</dbReference>
<sequence length="1531" mass="167646">MAIDPLSPIAPARIRALLLPVGRIKRSSFTNFVDILRSECMVRLGDISPDPRPNRNMFSPLAFPTGTLLYELSTSLPPPSQLALSPFEQFREPLVVIGIADAKEYHWLSSAPENGSNRSESDGASQDRSRDPGELKEAINDLREQFPRVYLHSLLVFDCSYPSLHPSLPEDAILVPPVAQLKTTTMKTFMCDITAALLAEMTTLARSLQGLPTIQSPVTPHGGVSDSNSNWTGSDSIGGQSVRRNSQTPTDSRSASPATGAQSSHYRMSMPTQLPSTSSAATSIQDESRSSSPVTMGTRTPPTTFDEIPGVNSSNALARTNSSVSRPNAGTARDPNLDRVSVHGFGSGSVSERARNKGRGRVGIVIGTLYMCAGRWQDAIKELVESATRARTASDHLWHAKGLENIMVCLLLFAWSGMDFQIPQICYPIPEKFPIARSPQHTPSNSVADVSTLPKPSNNTVSLQNLNSLLPDLINMILSIYVRAANFPGEALPPLAYSDCTIRFSKLLTAMNLSGGALNDGALQHLVRGTPIAPKLNLSIPRLEITPTRSEIASMLFRALPSPTEAASMTAVDRVMILAGIASVLGSLGLQRKKAIIMKEFINALIPGLIQARKVGAAEMGVHPAAGLAALNIASGGSGGAGALNLGEGEVENGVDTFLNLLGRIYGIPDSRAPPSNTNGHLGGAKTNGLVNPAPPENNVDSFAGIFLEEILKQSSLRSFGSLNLKLDLLRTCISFCEALPDFQGFLHFTAALLRIAGPGTAPSPNSTEVYVSLAREEQIRLATNISRTVSAANKLGLRNIETEYWDDFLVRGLYVIDAARPRLLTRHRQSDLTSTSSTTKGPFIHNPFLKQPDSDSDEKVIVANEDYEFVVALQNPYDFEVEIELLKLAGEGVEFSSVQRSLLLGPYRTQKFSLTGIARTAGNLCITGCVVKIKGCRERTFPIFVDPWSPEPEMKMKRIGLQASLGLPSSRPVSGVSTLSQAKETMHSPYPISTSLTMTVIPEQPLVIVSSVSLPQSALMILEGEKRRFSITLENTSHTTSVDFLHVSFQDSATAAIQAAMTNKDLPPAELHELEIQLAYYPTFQWCKPGGGQTIEIKPGEKASFEIEVVGRLRLTDGIVQFDYASLGKPRNEIEDRFFTRQLSVPISVTVNSSIQFHRIDVAPFSHDFAWLNQQRHSSETVSNSNTPISTRSRSNSAERGDNRFKALLNRVGLRGGGAEHCMLLLDLRNAWPNPLSISIQVRESSVSDETPEDKWRRAYTVHEVIQPGHVNRIVVLLPKMYLKDPYAAVPSLNPANQRQFVVSASQISPEAERASREAFWYREELLKQIRGSWKEEGNGRQGEIELRSVRLSSRMVEAMKLDDVTIEMSIFPDYEELAESVHQIGRSKFEVPVDEFLTLKTKIYNRSQSFIDPLLRLQPSLSNLPHNTALDLDKRLSWTGVLQRKLPLLAPGQIVQSELGIVALCSGTFEVGATLEEVQLWNKEEEGQEGSRPQSDINILQGHLLGKVGLRIWHAKESCWIIAKRRSMD</sequence>
<evidence type="ECO:0000313" key="10">
    <source>
        <dbReference type="Proteomes" id="UP000250140"/>
    </source>
</evidence>
<gene>
    <name evidence="9" type="ORF">AOQ84DRAFT_431989</name>
</gene>